<dbReference type="AlphaFoldDB" id="A0A9W6WEP7"/>
<reference evidence="8" key="1">
    <citation type="submission" date="2023-04" db="EMBL/GenBank/DDBJ databases">
        <title>Candida boidinii NBRC 10035.</title>
        <authorList>
            <person name="Ichikawa N."/>
            <person name="Sato H."/>
            <person name="Tonouchi N."/>
        </authorList>
    </citation>
    <scope>NUCLEOTIDE SEQUENCE</scope>
    <source>
        <strain evidence="8">NBRC 10035</strain>
    </source>
</reference>
<evidence type="ECO:0000256" key="4">
    <source>
        <dbReference type="ARBA" id="ARBA00023212"/>
    </source>
</evidence>
<evidence type="ECO:0000313" key="8">
    <source>
        <dbReference type="EMBL" id="GME67252.1"/>
    </source>
</evidence>
<dbReference type="Pfam" id="PF04130">
    <property type="entry name" value="GCP_C_terminal"/>
    <property type="match status" value="1"/>
</dbReference>
<dbReference type="GO" id="GO:0051225">
    <property type="term" value="P:spindle assembly"/>
    <property type="evidence" value="ECO:0007669"/>
    <property type="project" value="TreeGrafter"/>
</dbReference>
<dbReference type="Pfam" id="PF17681">
    <property type="entry name" value="GCP_N_terminal"/>
    <property type="match status" value="1"/>
</dbReference>
<dbReference type="InterPro" id="IPR042241">
    <property type="entry name" value="GCP_C_sf"/>
</dbReference>
<dbReference type="GO" id="GO:0043015">
    <property type="term" value="F:gamma-tubulin binding"/>
    <property type="evidence" value="ECO:0007669"/>
    <property type="project" value="InterPro"/>
</dbReference>
<evidence type="ECO:0000259" key="6">
    <source>
        <dbReference type="Pfam" id="PF04130"/>
    </source>
</evidence>
<dbReference type="GO" id="GO:0000930">
    <property type="term" value="C:gamma-tubulin complex"/>
    <property type="evidence" value="ECO:0007669"/>
    <property type="project" value="UniProtKB-ARBA"/>
</dbReference>
<dbReference type="InterPro" id="IPR041470">
    <property type="entry name" value="GCP_N"/>
</dbReference>
<dbReference type="GO" id="GO:0007020">
    <property type="term" value="P:microtubule nucleation"/>
    <property type="evidence" value="ECO:0007669"/>
    <property type="project" value="InterPro"/>
</dbReference>
<comment type="caution">
    <text evidence="8">The sequence shown here is derived from an EMBL/GenBank/DDBJ whole genome shotgun (WGS) entry which is preliminary data.</text>
</comment>
<name>A0A9W6WEP7_CANBO</name>
<dbReference type="Gene3D" id="1.20.120.1900">
    <property type="entry name" value="Gamma-tubulin complex, C-terminal domain"/>
    <property type="match status" value="1"/>
</dbReference>
<keyword evidence="9" id="KW-1185">Reference proteome</keyword>
<proteinExistence type="inferred from homology"/>
<dbReference type="InterPro" id="IPR040457">
    <property type="entry name" value="GCP_C"/>
</dbReference>
<organism evidence="8 9">
    <name type="scientific">Candida boidinii</name>
    <name type="common">Yeast</name>
    <dbReference type="NCBI Taxonomy" id="5477"/>
    <lineage>
        <taxon>Eukaryota</taxon>
        <taxon>Fungi</taxon>
        <taxon>Dikarya</taxon>
        <taxon>Ascomycota</taxon>
        <taxon>Saccharomycotina</taxon>
        <taxon>Pichiomycetes</taxon>
        <taxon>Pichiales</taxon>
        <taxon>Pichiaceae</taxon>
        <taxon>Ogataea</taxon>
        <taxon>Ogataea/Candida clade</taxon>
    </lineage>
</organism>
<evidence type="ECO:0000256" key="2">
    <source>
        <dbReference type="ARBA" id="ARBA00022490"/>
    </source>
</evidence>
<evidence type="ECO:0000256" key="1">
    <source>
        <dbReference type="ARBA" id="ARBA00010337"/>
    </source>
</evidence>
<gene>
    <name evidence="8" type="ORF">Cboi02_000068100</name>
</gene>
<dbReference type="PANTHER" id="PTHR19302:SF33">
    <property type="entry name" value="GAMMA-TUBULIN COMPLEX COMPONENT 5"/>
    <property type="match status" value="1"/>
</dbReference>
<sequence length="874" mass="103770">MEEPQIRHHLEELIVKVIPLQIDNLATDAILSDIWEIYELLHYNNSDGFNQQQRQQDLSEYLSLFEDKHKPTFSVNFKFLIVFNKVLKILNEFFKLTSFDDQINYLIKMNNSIDGNNSMRNNAGVNHHSFAINSSNSMDYNYNTSSANSSGNGNGKKLADYIKPMFFSFNSPVKYLSEDDIKSSLVYTLNGITTDLFPIDKVNDTEGYIIKYPIDEFVLGQLAEIMKILELCLIILNLKNDISIYNHGSNNNNNNSINKKNGRSQCKNSFISEIVNEINIYTNFTNKQIIDNINQISIKEINIKLIEFFKKFKVLNFLNYQFKLLNNIEFLSLLYNFKELGDLSIKSQIVSLYDKTVDPYFKIIYDWVIEGSLNDKYLSEEFFIILKENELSPPSSSSSNTTITSSYKSDEMIRYKQDSNNYLIDYNKLPIFISREICDKIYQIGKTINFIKFKMNDKNWCLKFQLKYSNLFDKINNFNLIKFNKLINRQYTEIIKFFNYKIFNEFEIINEIKYYSKFLLIQKNDFNQNLIKNGFQVFSEISINISSNILNRILQESVQGSSIKNYPVAILNRLDARIIGNGQFGWDVFTLDFRIKDELNFLFNYNITNEKYNCSREYLRIFNFLFKIEKLIFFLNKNWMILKKQKIKKNDKDYYNFKKINLLTNEFLKILNNLKNFINNEIINKNLNKLINSFINNNDLNINLNYKNNKELKEFKISNKYLKNLKNNHKFDIIDDDGEDQDQEEDDDNDTRYKLLNIDEIVELHYNYLISITRFKLFDSEYEYIKVINEIFKVINNFINLTEEYYNQNRYGNDDNNINEEYANEYNEQEIENFKIILNDDIIKTFENNLNILNNLLNKDKDESLRFLSIILSA</sequence>
<protein>
    <recommendedName>
        <fullName evidence="5">Spindle pole body component</fullName>
    </recommendedName>
</protein>
<feature type="domain" description="Gamma tubulin complex component protein N-terminal" evidence="7">
    <location>
        <begin position="184"/>
        <end position="496"/>
    </location>
</feature>
<dbReference type="GO" id="GO:0000922">
    <property type="term" value="C:spindle pole"/>
    <property type="evidence" value="ECO:0007669"/>
    <property type="project" value="InterPro"/>
</dbReference>
<dbReference type="GO" id="GO:0051321">
    <property type="term" value="P:meiotic cell cycle"/>
    <property type="evidence" value="ECO:0007669"/>
    <property type="project" value="TreeGrafter"/>
</dbReference>
<evidence type="ECO:0000256" key="5">
    <source>
        <dbReference type="RuleBase" id="RU363050"/>
    </source>
</evidence>
<keyword evidence="2 5" id="KW-0963">Cytoplasm</keyword>
<dbReference type="GO" id="GO:0005816">
    <property type="term" value="C:spindle pole body"/>
    <property type="evidence" value="ECO:0007669"/>
    <property type="project" value="UniProtKB-ARBA"/>
</dbReference>
<dbReference type="Proteomes" id="UP001165120">
    <property type="component" value="Unassembled WGS sequence"/>
</dbReference>
<keyword evidence="4 5" id="KW-0206">Cytoskeleton</keyword>
<comment type="similarity">
    <text evidence="1 5">Belongs to the TUBGCP family.</text>
</comment>
<dbReference type="GO" id="GO:0031122">
    <property type="term" value="P:cytoplasmic microtubule organization"/>
    <property type="evidence" value="ECO:0007669"/>
    <property type="project" value="TreeGrafter"/>
</dbReference>
<comment type="subcellular location">
    <subcellularLocation>
        <location evidence="5">Cytoplasm</location>
        <location evidence="5">Cytoskeleton</location>
        <location evidence="5">Microtubule organizing center</location>
    </subcellularLocation>
</comment>
<feature type="domain" description="Gamma tubulin complex component C-terminal" evidence="6">
    <location>
        <begin position="513"/>
        <end position="872"/>
    </location>
</feature>
<accession>A0A9W6WEP7</accession>
<dbReference type="GO" id="GO:0005874">
    <property type="term" value="C:microtubule"/>
    <property type="evidence" value="ECO:0007669"/>
    <property type="project" value="UniProtKB-KW"/>
</dbReference>
<evidence type="ECO:0000256" key="3">
    <source>
        <dbReference type="ARBA" id="ARBA00022701"/>
    </source>
</evidence>
<evidence type="ECO:0000259" key="7">
    <source>
        <dbReference type="Pfam" id="PF17681"/>
    </source>
</evidence>
<dbReference type="GO" id="GO:0000278">
    <property type="term" value="P:mitotic cell cycle"/>
    <property type="evidence" value="ECO:0007669"/>
    <property type="project" value="TreeGrafter"/>
</dbReference>
<dbReference type="InterPro" id="IPR007259">
    <property type="entry name" value="GCP"/>
</dbReference>
<dbReference type="EMBL" id="BSXN01000131">
    <property type="protein sequence ID" value="GME67252.1"/>
    <property type="molecule type" value="Genomic_DNA"/>
</dbReference>
<evidence type="ECO:0000313" key="9">
    <source>
        <dbReference type="Proteomes" id="UP001165120"/>
    </source>
</evidence>
<keyword evidence="3 5" id="KW-0493">Microtubule</keyword>
<dbReference type="PANTHER" id="PTHR19302">
    <property type="entry name" value="GAMMA TUBULIN COMPLEX PROTEIN"/>
    <property type="match status" value="1"/>
</dbReference>
<dbReference type="GO" id="GO:0051011">
    <property type="term" value="F:microtubule minus-end binding"/>
    <property type="evidence" value="ECO:0007669"/>
    <property type="project" value="TreeGrafter"/>
</dbReference>